<dbReference type="Gene3D" id="3.40.50.720">
    <property type="entry name" value="NAD(P)-binding Rossmann-like Domain"/>
    <property type="match status" value="1"/>
</dbReference>
<dbReference type="PANTHER" id="PTHR43377:SF2">
    <property type="entry name" value="BINDING ROSSMANN FOLD OXIDOREDUCTASE, PUTATIVE (AFU_ORTHOLOGUE AFUA_4G00560)-RELATED"/>
    <property type="match status" value="1"/>
</dbReference>
<evidence type="ECO:0000313" key="3">
    <source>
        <dbReference type="Proteomes" id="UP000250369"/>
    </source>
</evidence>
<dbReference type="InterPro" id="IPR036291">
    <property type="entry name" value="NAD(P)-bd_dom_sf"/>
</dbReference>
<name>A0A329N1Q5_9BACL</name>
<dbReference type="SUPFAM" id="SSF55347">
    <property type="entry name" value="Glyceraldehyde-3-phosphate dehydrogenase-like, C-terminal domain"/>
    <property type="match status" value="1"/>
</dbReference>
<proteinExistence type="predicted"/>
<organism evidence="2 3">
    <name type="scientific">Paenibacillus contaminans</name>
    <dbReference type="NCBI Taxonomy" id="450362"/>
    <lineage>
        <taxon>Bacteria</taxon>
        <taxon>Bacillati</taxon>
        <taxon>Bacillota</taxon>
        <taxon>Bacilli</taxon>
        <taxon>Bacillales</taxon>
        <taxon>Paenibacillaceae</taxon>
        <taxon>Paenibacillus</taxon>
    </lineage>
</organism>
<dbReference type="OrthoDB" id="9781031at2"/>
<feature type="domain" description="Gfo/Idh/MocA-like oxidoreductase N-terminal" evidence="1">
    <location>
        <begin position="24"/>
        <end position="145"/>
    </location>
</feature>
<dbReference type="RefSeq" id="WP_113029477.1">
    <property type="nucleotide sequence ID" value="NZ_QMFB01000001.1"/>
</dbReference>
<dbReference type="InterPro" id="IPR051450">
    <property type="entry name" value="Gfo/Idh/MocA_Oxidoreductases"/>
</dbReference>
<gene>
    <name evidence="2" type="ORF">DQG23_04005</name>
</gene>
<dbReference type="EMBL" id="QMFB01000001">
    <property type="protein sequence ID" value="RAV23367.1"/>
    <property type="molecule type" value="Genomic_DNA"/>
</dbReference>
<dbReference type="Gene3D" id="3.30.360.10">
    <property type="entry name" value="Dihydrodipicolinate Reductase, domain 2"/>
    <property type="match status" value="1"/>
</dbReference>
<accession>A0A329N1Q5</accession>
<dbReference type="GO" id="GO:0000166">
    <property type="term" value="F:nucleotide binding"/>
    <property type="evidence" value="ECO:0007669"/>
    <property type="project" value="InterPro"/>
</dbReference>
<reference evidence="2 3" key="1">
    <citation type="journal article" date="2009" name="Int. J. Syst. Evol. Microbiol.">
        <title>Paenibacillus contaminans sp. nov., isolated from a contaminated laboratory plate.</title>
        <authorList>
            <person name="Chou J.H."/>
            <person name="Lee J.H."/>
            <person name="Lin M.C."/>
            <person name="Chang P.S."/>
            <person name="Arun A.B."/>
            <person name="Young C.C."/>
            <person name="Chen W.M."/>
        </authorList>
    </citation>
    <scope>NUCLEOTIDE SEQUENCE [LARGE SCALE GENOMIC DNA]</scope>
    <source>
        <strain evidence="2 3">CKOBP-6</strain>
    </source>
</reference>
<protein>
    <submittedName>
        <fullName evidence="2">Gfo/Idh/MocA family oxidoreductase</fullName>
    </submittedName>
</protein>
<keyword evidence="3" id="KW-1185">Reference proteome</keyword>
<dbReference type="SUPFAM" id="SSF51735">
    <property type="entry name" value="NAD(P)-binding Rossmann-fold domains"/>
    <property type="match status" value="1"/>
</dbReference>
<comment type="caution">
    <text evidence="2">The sequence shown here is derived from an EMBL/GenBank/DDBJ whole genome shotgun (WGS) entry which is preliminary data.</text>
</comment>
<sequence length="447" mass="49589">MAETITPRVLDTQQPEQPQFQQTLKVVIVGAGNRSLTYASYGLAHPEELQVVAVVDPDELRCHRLADLHGVAPNRCYASLDALLEDGRIADAAINGTMDALHVPTSLPLLEAGYDILLEKPIGISKEEILVLLDAARRHDRKVMICHVLRYAPYYREIRKRIAEGVIDDIVNIQTGEHVSYHHMSAAFVRGKWGSKEQGGSSMLMAKCCHDMDLITWLKSGIPPIRVTSSGGLSFFRSDRAPAGSGTRCLADCPIEAECDYSARKHYIEQARWGTYVWRSIEHLGSEPTTEQKLESLRTDNPYGRCVWRSDNDAVDHQCVVIEFADGSTATHTLIGNTSKPCRTLHIIGTKGEISGVMEDGYFTIRHPDVRAGHEYTEEQVHLNVSMDMHGGGDLRLVEDFIRYCRGEAASLSTTSIGDSIYGHLLGFGADKAMEEGVWVTLERLES</sequence>
<dbReference type="AlphaFoldDB" id="A0A329N1Q5"/>
<dbReference type="Pfam" id="PF01408">
    <property type="entry name" value="GFO_IDH_MocA"/>
    <property type="match status" value="1"/>
</dbReference>
<dbReference type="Proteomes" id="UP000250369">
    <property type="component" value="Unassembled WGS sequence"/>
</dbReference>
<evidence type="ECO:0000259" key="1">
    <source>
        <dbReference type="Pfam" id="PF01408"/>
    </source>
</evidence>
<dbReference type="PANTHER" id="PTHR43377">
    <property type="entry name" value="BILIVERDIN REDUCTASE A"/>
    <property type="match status" value="1"/>
</dbReference>
<evidence type="ECO:0000313" key="2">
    <source>
        <dbReference type="EMBL" id="RAV23367.1"/>
    </source>
</evidence>
<dbReference type="InterPro" id="IPR000683">
    <property type="entry name" value="Gfo/Idh/MocA-like_OxRdtase_N"/>
</dbReference>